<comment type="similarity">
    <text evidence="1 6 7">Belongs to the glutamine synthetase family.</text>
</comment>
<dbReference type="EMBL" id="QZBD01000131">
    <property type="protein sequence ID" value="THY27269.1"/>
    <property type="molecule type" value="Genomic_DNA"/>
</dbReference>
<dbReference type="GO" id="GO:0006542">
    <property type="term" value="P:glutamine biosynthetic process"/>
    <property type="evidence" value="ECO:0007669"/>
    <property type="project" value="InterPro"/>
</dbReference>
<evidence type="ECO:0000256" key="6">
    <source>
        <dbReference type="PROSITE-ProRule" id="PRU01331"/>
    </source>
</evidence>
<evidence type="ECO:0000256" key="8">
    <source>
        <dbReference type="SAM" id="MobiDB-lite"/>
    </source>
</evidence>
<accession>A0A4S9LDV9</accession>
<protein>
    <recommendedName>
        <fullName evidence="2">Glutamine synthetase</fullName>
    </recommendedName>
</protein>
<evidence type="ECO:0000313" key="10">
    <source>
        <dbReference type="EMBL" id="THY27269.1"/>
    </source>
</evidence>
<dbReference type="Proteomes" id="UP000306584">
    <property type="component" value="Unassembled WGS sequence"/>
</dbReference>
<dbReference type="PANTHER" id="PTHR43785:SF12">
    <property type="entry name" value="TYPE-1 GLUTAMINE SYNTHETASE 2"/>
    <property type="match status" value="1"/>
</dbReference>
<dbReference type="GO" id="GO:0004356">
    <property type="term" value="F:glutamine synthetase activity"/>
    <property type="evidence" value="ECO:0007669"/>
    <property type="project" value="InterPro"/>
</dbReference>
<proteinExistence type="inferred from homology"/>
<keyword evidence="5" id="KW-0067">ATP-binding</keyword>
<dbReference type="PROSITE" id="PS51987">
    <property type="entry name" value="GS_CATALYTIC"/>
    <property type="match status" value="1"/>
</dbReference>
<dbReference type="InterPro" id="IPR014746">
    <property type="entry name" value="Gln_synth/guanido_kin_cat_dom"/>
</dbReference>
<gene>
    <name evidence="10" type="ORF">D6D01_04162</name>
</gene>
<organism evidence="10 11">
    <name type="scientific">Aureobasidium pullulans</name>
    <name type="common">Black yeast</name>
    <name type="synonym">Pullularia pullulans</name>
    <dbReference type="NCBI Taxonomy" id="5580"/>
    <lineage>
        <taxon>Eukaryota</taxon>
        <taxon>Fungi</taxon>
        <taxon>Dikarya</taxon>
        <taxon>Ascomycota</taxon>
        <taxon>Pezizomycotina</taxon>
        <taxon>Dothideomycetes</taxon>
        <taxon>Dothideomycetidae</taxon>
        <taxon>Dothideales</taxon>
        <taxon>Saccotheciaceae</taxon>
        <taxon>Aureobasidium</taxon>
    </lineage>
</organism>
<evidence type="ECO:0000256" key="2">
    <source>
        <dbReference type="ARBA" id="ARBA00021364"/>
    </source>
</evidence>
<dbReference type="GO" id="GO:0006576">
    <property type="term" value="P:biogenic amine metabolic process"/>
    <property type="evidence" value="ECO:0007669"/>
    <property type="project" value="UniProtKB-ARBA"/>
</dbReference>
<evidence type="ECO:0000256" key="5">
    <source>
        <dbReference type="ARBA" id="ARBA00022840"/>
    </source>
</evidence>
<feature type="compositionally biased region" description="Polar residues" evidence="8">
    <location>
        <begin position="225"/>
        <end position="237"/>
    </location>
</feature>
<keyword evidence="3" id="KW-0436">Ligase</keyword>
<dbReference type="SMART" id="SM01230">
    <property type="entry name" value="Gln-synt_C"/>
    <property type="match status" value="1"/>
</dbReference>
<keyword evidence="10" id="KW-0808">Transferase</keyword>
<dbReference type="PANTHER" id="PTHR43785">
    <property type="entry name" value="GAMMA-GLUTAMYLPUTRESCINE SYNTHETASE"/>
    <property type="match status" value="1"/>
</dbReference>
<dbReference type="InterPro" id="IPR036651">
    <property type="entry name" value="Gln_synt_N_sf"/>
</dbReference>
<dbReference type="SUPFAM" id="SSF55931">
    <property type="entry name" value="Glutamine synthetase/guanido kinase"/>
    <property type="match status" value="1"/>
</dbReference>
<dbReference type="FunFam" id="3.30.590.10:FF:000005">
    <property type="entry name" value="Probable glutamine synthetase"/>
    <property type="match status" value="1"/>
</dbReference>
<dbReference type="Pfam" id="PF00120">
    <property type="entry name" value="Gln-synt_C"/>
    <property type="match status" value="1"/>
</dbReference>
<sequence length="555" mass="61715">MLQEGTISAAGCPALTLIFGQQSGCVCNLRLVGDIHNKDISPLSFRLKLRFLNLWIFELNMAISDDPTALTLEDLPELLKNDTSVKLAGCDIDGILRGKLVSKKKFLSIASSGFGFCSVIFGWDMHDQTYFKELKISNKENGYRDLTAQIDLASYRRIPWENNVPFFLVSFYEPEGQSVSACPRSVLGRAVEKIQAKGMSAMAGADHGFCIAEYEFYQFKSPSDPTASERNSSSTAKFLQENPPSALPSLTEGMFGYSVTRPVHNQDYYYGVYKACEEFRCNIEGWHTESGPGVFEAALEFGEIRGMADRAALFKLTVKSIASKFGITPCFMAKPRQNLPGNSGHMHISLCDPETNQNLFARSEPDPNAPYEDIKHLSDLGRHFLAGLIEGLPYVMPIFAPTINSYKRLVENFWAPVTVSWGLEHRAASIRLIAPPTASPKSTRFEVRVPGADTNPYLVLATILALGWRGVEKKLEIPIPPLGKGEDVGGASDKGVRLAKSLREATDTFKSKDSIAREVFGDDFVDHFAGTREHELRLWDEAVTDWEFKRYIETV</sequence>
<evidence type="ECO:0000256" key="4">
    <source>
        <dbReference type="ARBA" id="ARBA00022741"/>
    </source>
</evidence>
<comment type="caution">
    <text evidence="10">The sequence shown here is derived from an EMBL/GenBank/DDBJ whole genome shotgun (WGS) entry which is preliminary data.</text>
</comment>
<dbReference type="Gene3D" id="3.30.590.10">
    <property type="entry name" value="Glutamine synthetase/guanido kinase, catalytic domain"/>
    <property type="match status" value="1"/>
</dbReference>
<keyword evidence="10" id="KW-0418">Kinase</keyword>
<dbReference type="InterPro" id="IPR008146">
    <property type="entry name" value="Gln_synth_cat_dom"/>
</dbReference>
<evidence type="ECO:0000256" key="1">
    <source>
        <dbReference type="ARBA" id="ARBA00009897"/>
    </source>
</evidence>
<dbReference type="Gene3D" id="3.10.20.70">
    <property type="entry name" value="Glutamine synthetase, N-terminal domain"/>
    <property type="match status" value="1"/>
</dbReference>
<dbReference type="GO" id="GO:0005524">
    <property type="term" value="F:ATP binding"/>
    <property type="evidence" value="ECO:0007669"/>
    <property type="project" value="UniProtKB-KW"/>
</dbReference>
<evidence type="ECO:0000313" key="11">
    <source>
        <dbReference type="Proteomes" id="UP000306584"/>
    </source>
</evidence>
<evidence type="ECO:0000259" key="9">
    <source>
        <dbReference type="PROSITE" id="PS51987"/>
    </source>
</evidence>
<name>A0A4S9LDV9_AURPU</name>
<keyword evidence="4" id="KW-0547">Nucleotide-binding</keyword>
<dbReference type="GO" id="GO:0016301">
    <property type="term" value="F:kinase activity"/>
    <property type="evidence" value="ECO:0007669"/>
    <property type="project" value="UniProtKB-KW"/>
</dbReference>
<feature type="region of interest" description="Disordered" evidence="8">
    <location>
        <begin position="225"/>
        <end position="245"/>
    </location>
</feature>
<reference evidence="10 11" key="1">
    <citation type="submission" date="2018-10" db="EMBL/GenBank/DDBJ databases">
        <title>Fifty Aureobasidium pullulans genomes reveal a recombining polyextremotolerant generalist.</title>
        <authorList>
            <person name="Gostincar C."/>
            <person name="Turk M."/>
            <person name="Zajc J."/>
            <person name="Gunde-Cimerman N."/>
        </authorList>
    </citation>
    <scope>NUCLEOTIDE SEQUENCE [LARGE SCALE GENOMIC DNA]</scope>
    <source>
        <strain evidence="10 11">EXF-6604</strain>
    </source>
</reference>
<feature type="domain" description="GS catalytic" evidence="9">
    <location>
        <begin position="183"/>
        <end position="555"/>
    </location>
</feature>
<evidence type="ECO:0000256" key="7">
    <source>
        <dbReference type="RuleBase" id="RU000384"/>
    </source>
</evidence>
<dbReference type="AlphaFoldDB" id="A0A4S9LDV9"/>
<dbReference type="FunFam" id="3.10.20.70:FF:000013">
    <property type="entry name" value="Glutamine synthetase bacteria"/>
    <property type="match status" value="1"/>
</dbReference>
<evidence type="ECO:0000256" key="3">
    <source>
        <dbReference type="ARBA" id="ARBA00022598"/>
    </source>
</evidence>